<evidence type="ECO:0000256" key="1">
    <source>
        <dbReference type="SAM" id="Coils"/>
    </source>
</evidence>
<evidence type="ECO:0000313" key="7">
    <source>
        <dbReference type="Proteomes" id="UP000828390"/>
    </source>
</evidence>
<feature type="compositionally biased region" description="Basic residues" evidence="2">
    <location>
        <begin position="1"/>
        <end position="24"/>
    </location>
</feature>
<evidence type="ECO:0008006" key="8">
    <source>
        <dbReference type="Google" id="ProtNLM"/>
    </source>
</evidence>
<accession>A0A9D4QSU0</accession>
<evidence type="ECO:0000259" key="3">
    <source>
        <dbReference type="Pfam" id="PF21787"/>
    </source>
</evidence>
<keyword evidence="7" id="KW-1185">Reference proteome</keyword>
<feature type="domain" description="Transposable element P transposase-like RNase H C-terminal" evidence="5">
    <location>
        <begin position="846"/>
        <end position="870"/>
    </location>
</feature>
<evidence type="ECO:0000259" key="4">
    <source>
        <dbReference type="Pfam" id="PF21788"/>
    </source>
</evidence>
<evidence type="ECO:0000256" key="2">
    <source>
        <dbReference type="SAM" id="MobiDB-lite"/>
    </source>
</evidence>
<reference evidence="6" key="2">
    <citation type="submission" date="2020-11" db="EMBL/GenBank/DDBJ databases">
        <authorList>
            <person name="McCartney M.A."/>
            <person name="Auch B."/>
            <person name="Kono T."/>
            <person name="Mallez S."/>
            <person name="Becker A."/>
            <person name="Gohl D.M."/>
            <person name="Silverstein K.A.T."/>
            <person name="Koren S."/>
            <person name="Bechman K.B."/>
            <person name="Herman A."/>
            <person name="Abrahante J.E."/>
            <person name="Garbe J."/>
        </authorList>
    </citation>
    <scope>NUCLEOTIDE SEQUENCE</scope>
    <source>
        <strain evidence="6">Duluth1</strain>
        <tissue evidence="6">Whole animal</tissue>
    </source>
</reference>
<protein>
    <recommendedName>
        <fullName evidence="8">Transposase</fullName>
    </recommendedName>
</protein>
<dbReference type="Pfam" id="PF21787">
    <property type="entry name" value="TNP-like_RNaseH_N"/>
    <property type="match status" value="1"/>
</dbReference>
<dbReference type="EMBL" id="JAIWYP010000004">
    <property type="protein sequence ID" value="KAH3840975.1"/>
    <property type="molecule type" value="Genomic_DNA"/>
</dbReference>
<gene>
    <name evidence="6" type="ORF">DPMN_114433</name>
</gene>
<feature type="domain" description="Transposable element P transposase-like RNase H" evidence="3">
    <location>
        <begin position="465"/>
        <end position="611"/>
    </location>
</feature>
<dbReference type="InterPro" id="IPR048366">
    <property type="entry name" value="TNP-like_GBD"/>
</dbReference>
<keyword evidence="1" id="KW-0175">Coiled coil</keyword>
<comment type="caution">
    <text evidence="6">The sequence shown here is derived from an EMBL/GenBank/DDBJ whole genome shotgun (WGS) entry which is preliminary data.</text>
</comment>
<evidence type="ECO:0000313" key="6">
    <source>
        <dbReference type="EMBL" id="KAH3840975.1"/>
    </source>
</evidence>
<feature type="domain" description="Transposable element P transposase-like GTP-binding insertion" evidence="4">
    <location>
        <begin position="642"/>
        <end position="756"/>
    </location>
</feature>
<dbReference type="AlphaFoldDB" id="A0A9D4QSU0"/>
<proteinExistence type="predicted"/>
<evidence type="ECO:0000259" key="5">
    <source>
        <dbReference type="Pfam" id="PF21789"/>
    </source>
</evidence>
<reference evidence="6" key="1">
    <citation type="journal article" date="2019" name="bioRxiv">
        <title>The Genome of the Zebra Mussel, Dreissena polymorpha: A Resource for Invasive Species Research.</title>
        <authorList>
            <person name="McCartney M.A."/>
            <person name="Auch B."/>
            <person name="Kono T."/>
            <person name="Mallez S."/>
            <person name="Zhang Y."/>
            <person name="Obille A."/>
            <person name="Becker A."/>
            <person name="Abrahante J.E."/>
            <person name="Garbe J."/>
            <person name="Badalamenti J.P."/>
            <person name="Herman A."/>
            <person name="Mangelson H."/>
            <person name="Liachko I."/>
            <person name="Sullivan S."/>
            <person name="Sone E.D."/>
            <person name="Koren S."/>
            <person name="Silverstein K.A.T."/>
            <person name="Beckman K.B."/>
            <person name="Gohl D.M."/>
        </authorList>
    </citation>
    <scope>NUCLEOTIDE SEQUENCE</scope>
    <source>
        <strain evidence="6">Duluth1</strain>
        <tissue evidence="6">Whole animal</tissue>
    </source>
</reference>
<feature type="region of interest" description="Disordered" evidence="2">
    <location>
        <begin position="1"/>
        <end position="32"/>
    </location>
</feature>
<feature type="coiled-coil region" evidence="1">
    <location>
        <begin position="329"/>
        <end position="356"/>
    </location>
</feature>
<dbReference type="InterPro" id="IPR048365">
    <property type="entry name" value="TNP-like_RNaseH_N"/>
</dbReference>
<name>A0A9D4QSU0_DREPO</name>
<dbReference type="OrthoDB" id="2441813at2759"/>
<dbReference type="Pfam" id="PF21788">
    <property type="entry name" value="TNP-like_GBD"/>
    <property type="match status" value="1"/>
</dbReference>
<organism evidence="6 7">
    <name type="scientific">Dreissena polymorpha</name>
    <name type="common">Zebra mussel</name>
    <name type="synonym">Mytilus polymorpha</name>
    <dbReference type="NCBI Taxonomy" id="45954"/>
    <lineage>
        <taxon>Eukaryota</taxon>
        <taxon>Metazoa</taxon>
        <taxon>Spiralia</taxon>
        <taxon>Lophotrochozoa</taxon>
        <taxon>Mollusca</taxon>
        <taxon>Bivalvia</taxon>
        <taxon>Autobranchia</taxon>
        <taxon>Heteroconchia</taxon>
        <taxon>Euheterodonta</taxon>
        <taxon>Imparidentia</taxon>
        <taxon>Neoheterodontei</taxon>
        <taxon>Myida</taxon>
        <taxon>Dreissenoidea</taxon>
        <taxon>Dreissenidae</taxon>
        <taxon>Dreissena</taxon>
    </lineage>
</organism>
<feature type="region of interest" description="Disordered" evidence="2">
    <location>
        <begin position="890"/>
        <end position="914"/>
    </location>
</feature>
<dbReference type="Pfam" id="PF21789">
    <property type="entry name" value="TNP-like_RNaseH_C"/>
    <property type="match status" value="1"/>
</dbReference>
<dbReference type="Proteomes" id="UP000828390">
    <property type="component" value="Unassembled WGS sequence"/>
</dbReference>
<dbReference type="InterPro" id="IPR048367">
    <property type="entry name" value="TNP-like_RNaseH_C"/>
</dbReference>
<sequence>MPKKKKRAGVSGRRHKYHYLKKTKHESSENVNPEINFECDSKQTVQREFTDVNVQTIQTEFEDASVQAIPESSDISVHTIERDTDHTYANSYTDYSSDDSFSNAELYSSVNESHEAMEQIESIYIDCGDEVVESLSFKEFSSAVKKGLSSKTRSYSVHETESELTLIDCYVSSEGALAVKLTVRFNNDFTCNVCVHRKEIPRSHSLWECAPEVFHTSKDALDFLERLDKFSVCCGNSEAEFQQLVPVGSGLTKYSSNDIVAYREGNFGAQYQSTIRSSACEMLTLRKEKCLKCKDYGYALTKRIKRLEDRKATPRRFSHSTFKHSDMTRDELCSKLKEQKNEINDLSNTVWKLKRQFERAISKSGVKMSEHGNIELKTLFATCSEEVKRHFPDSNSRQRLFWEQQELAASKSDKRGMRWHPMIIRWCLFMRQKSQVAYDAMCESGFVNLPSSRTLYDYSHFLKSELGFQADVLQLAKKEAEKTGLYDAEWRKNVGLLFDEIKIREDLVYDKHTGEIIGYCNLGDIANQMMAFDAKNAETGHELAKQVLVIMMRSVYGRLCFPLSAFATKSITADYLYPIMWQTVSIVQTQLGLRVLFFTCDGASPNRRFFHLHRVGNEECLFRTVNPNYRNRQIYFISDVPHLIKTLRNNLSNSFSHNKSRTLWINQKDISWMHIVRLFEEHCELNLYNPCPKLTRNHVHLASFNYMKVKLAAQVLSDSVANAMADLYGPETEETVKFIKMFNKFFDCLNVRSPWEGRNSRNQNLEPYSDTNDNRLDFLTGELIDYLKSWDEQVKNRAGNFSKAQRATMLLSYQTVEGVRLSARSISACVKLLLNEGASYVLTHCFNQDPLEQHFGHYRHKCGGNNNPSVYEVRNTLTTIRAVNSQALAPKRGNTDRGRVDNFSIDNNKLPRKK</sequence>